<dbReference type="Gene3D" id="2.40.170.20">
    <property type="entry name" value="TonB-dependent receptor, beta-barrel domain"/>
    <property type="match status" value="2"/>
</dbReference>
<sequence>MAEGLRRSRARLFCGVAGVFASLALPSAAWSQDTAASAADVAADPQARDANPQEIVVTARRRNERLQDTPVAVSAFTAQVLEDRQIQQTQDLERVTPSLQFKPAGQLSGNNASSVVFIRGVGQVDPTAAVDPGVGIYLDEVYLGRAVGGAIDFGDIAGVEVLRGPQGTLFGRNTIGGAILVRTQQPIIGEWSGRGRLRVGADSLREGFAALNIPIASTMAARVSAGFRKRDGYVIRDFDGLDLGDDNSRQFNAALKWEPSPAFDLFLRGDYSKRKENGAPFVFAGINEQAPVAAIASVGAGCPGATIPFAPAAGPRRGPPNVPMIDDDRCANDLQERGPFRNGGNAPVRSDSEVWGLAATANYRLSDVAAIKLISAYRNTQSRGIRDADNTPLTLITTDVAAQSKQFSQEAQLDLESGIWSAIFGAYYFNEKTDERATVPLAFPPAPPVIASILAGGPGSRDLQLSNLKTESLAGFGQVSVKPTDGLEISGGLRYTTDRKRYQGTVLNLFPATLPDPDPLPTLATSEGGPLFIFDEPFKRKFNALTGSASIQYRWSPNISTYASWARSFKSGGFNTRYNAAPAGNLPVPFDEEKVTSYEVGVKTNVGPVRFNVAAYQANYDDIQLIFRQGVVPLLFNAGKARIRGFEAEASYRAGGLSVDAGLSLLYDKIRSVTQVPGATATVAPGDDLPLTPDTQANFGVAYDFDLGSGRMLTPRFDGSFTSKTTFITGSIPLIEEDGYFVGNGSVTLRLSERLDIAAGVQNIFDERYLIQGNASLATLGYAERMYARPRNWYLQLSGRF</sequence>
<dbReference type="PANTHER" id="PTHR32552:SF81">
    <property type="entry name" value="TONB-DEPENDENT OUTER MEMBRANE RECEPTOR"/>
    <property type="match status" value="1"/>
</dbReference>
<protein>
    <submittedName>
        <fullName evidence="18">TonB-dependent receptor</fullName>
    </submittedName>
</protein>
<dbReference type="InterPro" id="IPR010917">
    <property type="entry name" value="TonB_rcpt_CS"/>
</dbReference>
<dbReference type="Proteomes" id="UP000503222">
    <property type="component" value="Chromosome"/>
</dbReference>
<dbReference type="GO" id="GO:0006826">
    <property type="term" value="P:iron ion transport"/>
    <property type="evidence" value="ECO:0007669"/>
    <property type="project" value="UniProtKB-KW"/>
</dbReference>
<dbReference type="InterPro" id="IPR039426">
    <property type="entry name" value="TonB-dep_rcpt-like"/>
</dbReference>
<reference evidence="18 19" key="1">
    <citation type="submission" date="2020-03" db="EMBL/GenBank/DDBJ databases">
        <title>Sphingomonas sp. nov., isolated from fish.</title>
        <authorList>
            <person name="Hyun D.-W."/>
            <person name="Bae J.-W."/>
        </authorList>
    </citation>
    <scope>NUCLEOTIDE SEQUENCE [LARGE SCALE GENOMIC DNA]</scope>
    <source>
        <strain evidence="18 19">HDW15B</strain>
    </source>
</reference>
<keyword evidence="3 12" id="KW-1134">Transmembrane beta strand</keyword>
<feature type="short sequence motif" description="TonB C-terminal box" evidence="13">
    <location>
        <begin position="784"/>
        <end position="801"/>
    </location>
</feature>
<keyword evidence="2 12" id="KW-0813">Transport</keyword>
<keyword evidence="11 12" id="KW-0998">Cell outer membrane</keyword>
<dbReference type="PROSITE" id="PS01156">
    <property type="entry name" value="TONB_DEPENDENT_REC_2"/>
    <property type="match status" value="1"/>
</dbReference>
<dbReference type="InterPro" id="IPR036942">
    <property type="entry name" value="Beta-barrel_TonB_sf"/>
</dbReference>
<keyword evidence="8" id="KW-0406">Ion transport</keyword>
<evidence type="ECO:0000256" key="14">
    <source>
        <dbReference type="RuleBase" id="RU003357"/>
    </source>
</evidence>
<evidence type="ECO:0000256" key="6">
    <source>
        <dbReference type="ARBA" id="ARBA00022729"/>
    </source>
</evidence>
<dbReference type="EMBL" id="CP049869">
    <property type="protein sequence ID" value="QIK77801.1"/>
    <property type="molecule type" value="Genomic_DNA"/>
</dbReference>
<evidence type="ECO:0000256" key="2">
    <source>
        <dbReference type="ARBA" id="ARBA00022448"/>
    </source>
</evidence>
<keyword evidence="5 12" id="KW-0812">Transmembrane</keyword>
<dbReference type="InterPro" id="IPR000531">
    <property type="entry name" value="Beta-barrel_TonB"/>
</dbReference>
<feature type="signal peptide" evidence="15">
    <location>
        <begin position="1"/>
        <end position="31"/>
    </location>
</feature>
<evidence type="ECO:0000256" key="3">
    <source>
        <dbReference type="ARBA" id="ARBA00022452"/>
    </source>
</evidence>
<comment type="subcellular location">
    <subcellularLocation>
        <location evidence="1 12">Cell outer membrane</location>
        <topology evidence="1 12">Multi-pass membrane protein</topology>
    </subcellularLocation>
</comment>
<keyword evidence="6 15" id="KW-0732">Signal</keyword>
<evidence type="ECO:0000256" key="5">
    <source>
        <dbReference type="ARBA" id="ARBA00022692"/>
    </source>
</evidence>
<dbReference type="SUPFAM" id="SSF56935">
    <property type="entry name" value="Porins"/>
    <property type="match status" value="1"/>
</dbReference>
<dbReference type="KEGG" id="spii:G7077_01595"/>
<dbReference type="AlphaFoldDB" id="A0A6G7YM37"/>
<evidence type="ECO:0000313" key="18">
    <source>
        <dbReference type="EMBL" id="QIK77801.1"/>
    </source>
</evidence>
<proteinExistence type="inferred from homology"/>
<evidence type="ECO:0000256" key="10">
    <source>
        <dbReference type="ARBA" id="ARBA00023136"/>
    </source>
</evidence>
<evidence type="ECO:0000256" key="11">
    <source>
        <dbReference type="ARBA" id="ARBA00023237"/>
    </source>
</evidence>
<feature type="chain" id="PRO_5026010005" evidence="15">
    <location>
        <begin position="32"/>
        <end position="801"/>
    </location>
</feature>
<dbReference type="RefSeq" id="WP_166410196.1">
    <property type="nucleotide sequence ID" value="NZ_CP049869.1"/>
</dbReference>
<dbReference type="Pfam" id="PF07715">
    <property type="entry name" value="Plug"/>
    <property type="match status" value="1"/>
</dbReference>
<name>A0A6G7YM37_9SPHN</name>
<evidence type="ECO:0000256" key="12">
    <source>
        <dbReference type="PROSITE-ProRule" id="PRU01360"/>
    </source>
</evidence>
<keyword evidence="19" id="KW-1185">Reference proteome</keyword>
<evidence type="ECO:0000256" key="1">
    <source>
        <dbReference type="ARBA" id="ARBA00004571"/>
    </source>
</evidence>
<evidence type="ECO:0000259" key="16">
    <source>
        <dbReference type="Pfam" id="PF00593"/>
    </source>
</evidence>
<feature type="domain" description="TonB-dependent receptor-like beta-barrel" evidence="16">
    <location>
        <begin position="338"/>
        <end position="764"/>
    </location>
</feature>
<keyword evidence="10 12" id="KW-0472">Membrane</keyword>
<keyword evidence="9 14" id="KW-0798">TonB box</keyword>
<evidence type="ECO:0000256" key="13">
    <source>
        <dbReference type="PROSITE-ProRule" id="PRU10144"/>
    </source>
</evidence>
<organism evidence="18 19">
    <name type="scientific">Sphingomonas piscis</name>
    <dbReference type="NCBI Taxonomy" id="2714943"/>
    <lineage>
        <taxon>Bacteria</taxon>
        <taxon>Pseudomonadati</taxon>
        <taxon>Pseudomonadota</taxon>
        <taxon>Alphaproteobacteria</taxon>
        <taxon>Sphingomonadales</taxon>
        <taxon>Sphingomonadaceae</taxon>
        <taxon>Sphingomonas</taxon>
    </lineage>
</organism>
<accession>A0A6G7YM37</accession>
<dbReference type="Pfam" id="PF00593">
    <property type="entry name" value="TonB_dep_Rec_b-barrel"/>
    <property type="match status" value="1"/>
</dbReference>
<dbReference type="PROSITE" id="PS52016">
    <property type="entry name" value="TONB_DEPENDENT_REC_3"/>
    <property type="match status" value="1"/>
</dbReference>
<evidence type="ECO:0000256" key="4">
    <source>
        <dbReference type="ARBA" id="ARBA00022496"/>
    </source>
</evidence>
<evidence type="ECO:0000313" key="19">
    <source>
        <dbReference type="Proteomes" id="UP000503222"/>
    </source>
</evidence>
<dbReference type="GO" id="GO:0009279">
    <property type="term" value="C:cell outer membrane"/>
    <property type="evidence" value="ECO:0007669"/>
    <property type="project" value="UniProtKB-SubCell"/>
</dbReference>
<evidence type="ECO:0000256" key="15">
    <source>
        <dbReference type="SAM" id="SignalP"/>
    </source>
</evidence>
<dbReference type="PANTHER" id="PTHR32552">
    <property type="entry name" value="FERRICHROME IRON RECEPTOR-RELATED"/>
    <property type="match status" value="1"/>
</dbReference>
<evidence type="ECO:0000259" key="17">
    <source>
        <dbReference type="Pfam" id="PF07715"/>
    </source>
</evidence>
<keyword evidence="18" id="KW-0675">Receptor</keyword>
<evidence type="ECO:0000256" key="7">
    <source>
        <dbReference type="ARBA" id="ARBA00023004"/>
    </source>
</evidence>
<feature type="domain" description="TonB-dependent receptor plug" evidence="17">
    <location>
        <begin position="66"/>
        <end position="178"/>
    </location>
</feature>
<gene>
    <name evidence="18" type="ORF">G7077_01595</name>
</gene>
<keyword evidence="7" id="KW-0408">Iron</keyword>
<dbReference type="InterPro" id="IPR012910">
    <property type="entry name" value="Plug_dom"/>
</dbReference>
<evidence type="ECO:0000256" key="9">
    <source>
        <dbReference type="ARBA" id="ARBA00023077"/>
    </source>
</evidence>
<evidence type="ECO:0000256" key="8">
    <source>
        <dbReference type="ARBA" id="ARBA00023065"/>
    </source>
</evidence>
<keyword evidence="4" id="KW-0410">Iron transport</keyword>
<comment type="similarity">
    <text evidence="12 14">Belongs to the TonB-dependent receptor family.</text>
</comment>